<sequence>MTGGSSAGGTILLRRPASVHKPAGGRLVIKGWRAPSSTRLLTWIDGCSARPPV</sequence>
<dbReference type="Proteomes" id="UP001589789">
    <property type="component" value="Unassembled WGS sequence"/>
</dbReference>
<accession>A0ABV6IXP6</accession>
<dbReference type="EMBL" id="JBHLVZ010000083">
    <property type="protein sequence ID" value="MFC0388383.1"/>
    <property type="molecule type" value="Genomic_DNA"/>
</dbReference>
<evidence type="ECO:0000313" key="1">
    <source>
        <dbReference type="EMBL" id="MFC0388383.1"/>
    </source>
</evidence>
<proteinExistence type="predicted"/>
<dbReference type="RefSeq" id="WP_377054734.1">
    <property type="nucleotide sequence ID" value="NZ_JBHLVZ010000083.1"/>
</dbReference>
<gene>
    <name evidence="1" type="ORF">ACFFIC_22985</name>
</gene>
<keyword evidence="2" id="KW-1185">Reference proteome</keyword>
<organism evidence="1 2">
    <name type="scientific">Muricoccus vinaceus</name>
    <dbReference type="NCBI Taxonomy" id="424704"/>
    <lineage>
        <taxon>Bacteria</taxon>
        <taxon>Pseudomonadati</taxon>
        <taxon>Pseudomonadota</taxon>
        <taxon>Alphaproteobacteria</taxon>
        <taxon>Acetobacterales</taxon>
        <taxon>Roseomonadaceae</taxon>
        <taxon>Muricoccus</taxon>
    </lineage>
</organism>
<evidence type="ECO:0000313" key="2">
    <source>
        <dbReference type="Proteomes" id="UP001589789"/>
    </source>
</evidence>
<comment type="caution">
    <text evidence="1">The sequence shown here is derived from an EMBL/GenBank/DDBJ whole genome shotgun (WGS) entry which is preliminary data.</text>
</comment>
<protein>
    <submittedName>
        <fullName evidence="1">Uncharacterized protein</fullName>
    </submittedName>
</protein>
<reference evidence="1 2" key="1">
    <citation type="submission" date="2024-09" db="EMBL/GenBank/DDBJ databases">
        <authorList>
            <person name="Sun Q."/>
            <person name="Mori K."/>
        </authorList>
    </citation>
    <scope>NUCLEOTIDE SEQUENCE [LARGE SCALE GENOMIC DNA]</scope>
    <source>
        <strain evidence="1 2">CCM 7468</strain>
    </source>
</reference>
<name>A0ABV6IXP6_9PROT</name>